<dbReference type="PROSITE" id="PS00141">
    <property type="entry name" value="ASP_PROTEASE"/>
    <property type="match status" value="1"/>
</dbReference>
<reference evidence="6 7" key="1">
    <citation type="submission" date="2014-04" db="EMBL/GenBank/DDBJ databases">
        <authorList>
            <consortium name="DOE Joint Genome Institute"/>
            <person name="Kuo A."/>
            <person name="Kohler A."/>
            <person name="Jargeat P."/>
            <person name="Nagy L.G."/>
            <person name="Floudas D."/>
            <person name="Copeland A."/>
            <person name="Barry K.W."/>
            <person name="Cichocki N."/>
            <person name="Veneault-Fourrey C."/>
            <person name="LaButti K."/>
            <person name="Lindquist E.A."/>
            <person name="Lipzen A."/>
            <person name="Lundell T."/>
            <person name="Morin E."/>
            <person name="Murat C."/>
            <person name="Sun H."/>
            <person name="Tunlid A."/>
            <person name="Henrissat B."/>
            <person name="Grigoriev I.V."/>
            <person name="Hibbett D.S."/>
            <person name="Martin F."/>
            <person name="Nordberg H.P."/>
            <person name="Cantor M.N."/>
            <person name="Hua S.X."/>
        </authorList>
    </citation>
    <scope>NUCLEOTIDE SEQUENCE [LARGE SCALE GENOMIC DNA]</scope>
    <source>
        <strain evidence="6 7">Ve08.2h10</strain>
    </source>
</reference>
<sequence>IKDKIAHVGKPATLTELHILLQGIDTCYWEHKSKITHQAKHTNPPPSNPHTSSSAKSTPNPTSSTSIHNSDSRAKAPPPHPSQPDLSHKLGKDGKLTSEERNCHFDLKLCMFCGNPGHMEKDCCKSTSKAAKAHAATASTLPDTNLSASTSEETKLNVSTLSNPNSLTPSITILSYDIPNFPALLDSGSSDCFIDTTFITKIKIKTYSIPPILLHLFNGTSNSYITRAIDLSVHFATSNITSATFYVTLLDSACSLVLGHNWLTCYNPLINWVFDSIMFCSIQQQVPTPPTSPLQSPESPLPVDPASASMPCFSNHKASHIALINAAAFALTCHLEGSMQFSLHLCSDKSKL</sequence>
<organism evidence="6 7">
    <name type="scientific">Paxillus rubicundulus Ve08.2h10</name>
    <dbReference type="NCBI Taxonomy" id="930991"/>
    <lineage>
        <taxon>Eukaryota</taxon>
        <taxon>Fungi</taxon>
        <taxon>Dikarya</taxon>
        <taxon>Basidiomycota</taxon>
        <taxon>Agaricomycotina</taxon>
        <taxon>Agaricomycetes</taxon>
        <taxon>Agaricomycetidae</taxon>
        <taxon>Boletales</taxon>
        <taxon>Paxilineae</taxon>
        <taxon>Paxillaceae</taxon>
        <taxon>Paxillus</taxon>
    </lineage>
</organism>
<feature type="domain" description="CCHC-type" evidence="5">
    <location>
        <begin position="110"/>
        <end position="123"/>
    </location>
</feature>
<evidence type="ECO:0000256" key="3">
    <source>
        <dbReference type="PROSITE-ProRule" id="PRU00047"/>
    </source>
</evidence>
<keyword evidence="3" id="KW-0863">Zinc-finger</keyword>
<reference evidence="7" key="2">
    <citation type="submission" date="2015-01" db="EMBL/GenBank/DDBJ databases">
        <title>Evolutionary Origins and Diversification of the Mycorrhizal Mutualists.</title>
        <authorList>
            <consortium name="DOE Joint Genome Institute"/>
            <consortium name="Mycorrhizal Genomics Consortium"/>
            <person name="Kohler A."/>
            <person name="Kuo A."/>
            <person name="Nagy L.G."/>
            <person name="Floudas D."/>
            <person name="Copeland A."/>
            <person name="Barry K.W."/>
            <person name="Cichocki N."/>
            <person name="Veneault-Fourrey C."/>
            <person name="LaButti K."/>
            <person name="Lindquist E.A."/>
            <person name="Lipzen A."/>
            <person name="Lundell T."/>
            <person name="Morin E."/>
            <person name="Murat C."/>
            <person name="Riley R."/>
            <person name="Ohm R."/>
            <person name="Sun H."/>
            <person name="Tunlid A."/>
            <person name="Henrissat B."/>
            <person name="Grigoriev I.V."/>
            <person name="Hibbett D.S."/>
            <person name="Martin F."/>
        </authorList>
    </citation>
    <scope>NUCLEOTIDE SEQUENCE [LARGE SCALE GENOMIC DNA]</scope>
    <source>
        <strain evidence="7">Ve08.2h10</strain>
    </source>
</reference>
<dbReference type="GO" id="GO:0004190">
    <property type="term" value="F:aspartic-type endopeptidase activity"/>
    <property type="evidence" value="ECO:0007669"/>
    <property type="project" value="UniProtKB-KW"/>
</dbReference>
<feature type="region of interest" description="Disordered" evidence="4">
    <location>
        <begin position="36"/>
        <end position="93"/>
    </location>
</feature>
<dbReference type="InParanoid" id="A0A0D0DSC1"/>
<evidence type="ECO:0000256" key="4">
    <source>
        <dbReference type="SAM" id="MobiDB-lite"/>
    </source>
</evidence>
<dbReference type="Gene3D" id="2.40.70.10">
    <property type="entry name" value="Acid Proteases"/>
    <property type="match status" value="1"/>
</dbReference>
<keyword evidence="2" id="KW-0645">Protease</keyword>
<dbReference type="Proteomes" id="UP000054538">
    <property type="component" value="Unassembled WGS sequence"/>
</dbReference>
<keyword evidence="1" id="KW-0507">mRNA processing</keyword>
<evidence type="ECO:0000313" key="7">
    <source>
        <dbReference type="Proteomes" id="UP000054538"/>
    </source>
</evidence>
<dbReference type="HOGENOM" id="CLU_000384_42_0_1"/>
<gene>
    <name evidence="6" type="ORF">PAXRUDRAFT_68838</name>
</gene>
<dbReference type="SUPFAM" id="SSF57756">
    <property type="entry name" value="Retrovirus zinc finger-like domains"/>
    <property type="match status" value="1"/>
</dbReference>
<feature type="compositionally biased region" description="Polar residues" evidence="4">
    <location>
        <begin position="55"/>
        <end position="69"/>
    </location>
</feature>
<feature type="non-terminal residue" evidence="6">
    <location>
        <position position="1"/>
    </location>
</feature>
<keyword evidence="7" id="KW-1185">Reference proteome</keyword>
<dbReference type="OrthoDB" id="2684341at2759"/>
<dbReference type="Pfam" id="PF08284">
    <property type="entry name" value="RVP_2"/>
    <property type="match status" value="1"/>
</dbReference>
<keyword evidence="2" id="KW-0064">Aspartyl protease</keyword>
<dbReference type="PROSITE" id="PS50158">
    <property type="entry name" value="ZF_CCHC"/>
    <property type="match status" value="1"/>
</dbReference>
<keyword evidence="2" id="KW-0378">Hydrolase</keyword>
<evidence type="ECO:0000256" key="2">
    <source>
        <dbReference type="ARBA" id="ARBA00022750"/>
    </source>
</evidence>
<dbReference type="GO" id="GO:0006508">
    <property type="term" value="P:proteolysis"/>
    <property type="evidence" value="ECO:0007669"/>
    <property type="project" value="InterPro"/>
</dbReference>
<dbReference type="InterPro" id="IPR001878">
    <property type="entry name" value="Znf_CCHC"/>
</dbReference>
<keyword evidence="3" id="KW-0862">Zinc</keyword>
<proteinExistence type="predicted"/>
<dbReference type="SUPFAM" id="SSF50630">
    <property type="entry name" value="Acid proteases"/>
    <property type="match status" value="1"/>
</dbReference>
<evidence type="ECO:0000259" key="5">
    <source>
        <dbReference type="PROSITE" id="PS50158"/>
    </source>
</evidence>
<keyword evidence="3" id="KW-0479">Metal-binding</keyword>
<dbReference type="GO" id="GO:0006397">
    <property type="term" value="P:mRNA processing"/>
    <property type="evidence" value="ECO:0007669"/>
    <property type="project" value="UniProtKB-KW"/>
</dbReference>
<dbReference type="EMBL" id="KN824992">
    <property type="protein sequence ID" value="KIK96318.1"/>
    <property type="molecule type" value="Genomic_DNA"/>
</dbReference>
<dbReference type="STRING" id="930991.A0A0D0DSC1"/>
<dbReference type="AlphaFoldDB" id="A0A0D0DSC1"/>
<dbReference type="GO" id="GO:0008270">
    <property type="term" value="F:zinc ion binding"/>
    <property type="evidence" value="ECO:0007669"/>
    <property type="project" value="UniProtKB-KW"/>
</dbReference>
<accession>A0A0D0DSC1</accession>
<dbReference type="CDD" id="cd00303">
    <property type="entry name" value="retropepsin_like"/>
    <property type="match status" value="1"/>
</dbReference>
<dbReference type="InterPro" id="IPR021109">
    <property type="entry name" value="Peptidase_aspartic_dom_sf"/>
</dbReference>
<dbReference type="GO" id="GO:0003676">
    <property type="term" value="F:nucleic acid binding"/>
    <property type="evidence" value="ECO:0007669"/>
    <property type="project" value="InterPro"/>
</dbReference>
<name>A0A0D0DSC1_9AGAM</name>
<evidence type="ECO:0000256" key="1">
    <source>
        <dbReference type="ARBA" id="ARBA00022664"/>
    </source>
</evidence>
<evidence type="ECO:0000313" key="6">
    <source>
        <dbReference type="EMBL" id="KIK96318.1"/>
    </source>
</evidence>
<feature type="non-terminal residue" evidence="6">
    <location>
        <position position="352"/>
    </location>
</feature>
<dbReference type="InterPro" id="IPR036875">
    <property type="entry name" value="Znf_CCHC_sf"/>
</dbReference>
<protein>
    <recommendedName>
        <fullName evidence="5">CCHC-type domain-containing protein</fullName>
    </recommendedName>
</protein>
<dbReference type="InterPro" id="IPR001969">
    <property type="entry name" value="Aspartic_peptidase_AS"/>
</dbReference>